<comment type="caution">
    <text evidence="2">The sequence shown here is derived from an EMBL/GenBank/DDBJ whole genome shotgun (WGS) entry which is preliminary data.</text>
</comment>
<reference evidence="2 4" key="1">
    <citation type="submission" date="2015-10" db="EMBL/GenBank/DDBJ databases">
        <title>Draft genome sequence of Salegentibacter salinarum KCTC 12975.</title>
        <authorList>
            <person name="Lin W."/>
            <person name="Zheng Q."/>
        </authorList>
    </citation>
    <scope>NUCLEOTIDE SEQUENCE [LARGE SCALE GENOMIC DNA]</scope>
    <source>
        <strain evidence="2 4">KCTC 12974</strain>
    </source>
</reference>
<protein>
    <submittedName>
        <fullName evidence="2">Uncharacterized protein</fullName>
    </submittedName>
</protein>
<name>A0A2N0TNF8_9FLAO</name>
<evidence type="ECO:0000313" key="4">
    <source>
        <dbReference type="Proteomes" id="UP000232533"/>
    </source>
</evidence>
<dbReference type="Proteomes" id="UP000232533">
    <property type="component" value="Unassembled WGS sequence"/>
</dbReference>
<organism evidence="2 4">
    <name type="scientific">Salegentibacter salarius</name>
    <dbReference type="NCBI Taxonomy" id="435906"/>
    <lineage>
        <taxon>Bacteria</taxon>
        <taxon>Pseudomonadati</taxon>
        <taxon>Bacteroidota</taxon>
        <taxon>Flavobacteriia</taxon>
        <taxon>Flavobacteriales</taxon>
        <taxon>Flavobacteriaceae</taxon>
        <taxon>Salegentibacter</taxon>
    </lineage>
</organism>
<dbReference type="AlphaFoldDB" id="A0A2N0TNF8"/>
<dbReference type="PROSITE" id="PS51257">
    <property type="entry name" value="PROKAR_LIPOPROTEIN"/>
    <property type="match status" value="1"/>
</dbReference>
<dbReference type="EMBL" id="MJBR01000049">
    <property type="protein sequence ID" value="OEY71478.1"/>
    <property type="molecule type" value="Genomic_DNA"/>
</dbReference>
<dbReference type="EMBL" id="LKTR01000054">
    <property type="protein sequence ID" value="PKD16267.1"/>
    <property type="molecule type" value="Genomic_DNA"/>
</dbReference>
<keyword evidence="3" id="KW-1185">Reference proteome</keyword>
<dbReference type="OrthoDB" id="760490at2"/>
<evidence type="ECO:0000313" key="2">
    <source>
        <dbReference type="EMBL" id="PKD16267.1"/>
    </source>
</evidence>
<evidence type="ECO:0000313" key="3">
    <source>
        <dbReference type="Proteomes" id="UP000176009"/>
    </source>
</evidence>
<proteinExistence type="predicted"/>
<sequence length="194" mass="22849">MKKFITFLAIFLSLTSCGQKHQDHNPDNNIYSNQELGWTIEVPKNWDVITQTQIKKLEEIGKETSDYEIDTSGLKYLIGFKKNIFNFFQSSSEHLDHPEKWEFYQKGLKEMVFNNYVSNGVQVDSTATKIIEVDGLEFQHYKFRIYNSKGELVLNQLVYSRLINNESFGVNINYNNEADKEEMLKAWFDSKFRK</sequence>
<gene>
    <name evidence="2" type="ORF">APR40_04925</name>
    <name evidence="1" type="ORF">BHS39_04925</name>
</gene>
<evidence type="ECO:0000313" key="1">
    <source>
        <dbReference type="EMBL" id="OEY71478.1"/>
    </source>
</evidence>
<dbReference type="Proteomes" id="UP000176009">
    <property type="component" value="Unassembled WGS sequence"/>
</dbReference>
<accession>A0A2N0TNF8</accession>
<dbReference type="RefSeq" id="WP_070055121.1">
    <property type="nucleotide sequence ID" value="NZ_FVZF01000005.1"/>
</dbReference>
<reference evidence="1 3" key="2">
    <citation type="submission" date="2016-09" db="EMBL/GenBank/DDBJ databases">
        <title>Genome Sequence of Salegentibacter salarius,Isolated from a Marine Solar Saltern of the Yellow Sea in South Korea.</title>
        <authorList>
            <person name="Zheng Q."/>
            <person name="Liu Y."/>
        </authorList>
    </citation>
    <scope>NUCLEOTIDE SEQUENCE [LARGE SCALE GENOMIC DNA]</scope>
    <source>
        <strain evidence="1 3">KCTC 12974</strain>
    </source>
</reference>